<dbReference type="PANTHER" id="PTHR37467">
    <property type="entry name" value="EXPORTED CALCIUM-BINDING GLYCOPROTEIN-RELATED"/>
    <property type="match status" value="1"/>
</dbReference>
<evidence type="ECO:0000313" key="8">
    <source>
        <dbReference type="Proteomes" id="UP000557717"/>
    </source>
</evidence>
<feature type="compositionally biased region" description="Acidic residues" evidence="6">
    <location>
        <begin position="1345"/>
        <end position="1355"/>
    </location>
</feature>
<dbReference type="Pfam" id="PF18884">
    <property type="entry name" value="TSP3_bac"/>
    <property type="match status" value="8"/>
</dbReference>
<feature type="compositionally biased region" description="Acidic residues" evidence="6">
    <location>
        <begin position="1677"/>
        <end position="1686"/>
    </location>
</feature>
<dbReference type="SMART" id="SM00710">
    <property type="entry name" value="PbH1"/>
    <property type="match status" value="9"/>
</dbReference>
<dbReference type="InterPro" id="IPR018247">
    <property type="entry name" value="EF_Hand_1_Ca_BS"/>
</dbReference>
<accession>A0A840V825</accession>
<feature type="region of interest" description="Disordered" evidence="6">
    <location>
        <begin position="965"/>
        <end position="993"/>
    </location>
</feature>
<dbReference type="Proteomes" id="UP000557717">
    <property type="component" value="Unassembled WGS sequence"/>
</dbReference>
<comment type="subcellular location">
    <subcellularLocation>
        <location evidence="1">Secreted</location>
    </subcellularLocation>
</comment>
<dbReference type="InterPro" id="IPR028974">
    <property type="entry name" value="TSP_type-3_rpt"/>
</dbReference>
<keyword evidence="3" id="KW-0964">Secreted</keyword>
<sequence>MAKRGLAALADVRPSTAQAIEGDLVGAGKPIPTLTAPSPVTQEWLEVQKAPLTVGALKAIAAPFYDHLHEDIPQWLRQQRLQNGTLPSGIRLGAGNVYPAPYGKYPWTSVTTDDANSAPATISQLKAVFALRFETCAEDSDGDGLVDEWEYEQFDTLSQNSAGDFDGDGFSNLEEYLRASSPVDPNDGDSDADGLPDAWEIAQFGNLDESGTNDPDNDGLTNFEERALNTDPEVANAALADTDDDGLPDVYEAAHGLQVTMDDSLEDADGDRFPNIFEYKNGASASDFESRPQVDLVVDKARGAESATDNIFPTISAAADSAMYGDLEDPESVLRSYQTIFIRAGTYPEHLFLTNIPLLLLGELSATAGPVVIAGDDFSTVYLEHVAVLDGLVITHMVGKPGRGVDATFYDWDPENPFPATFKKRRLVNCVIRGNTGEYGGGIEIQGADVSMVHCTVTGNAADGTTPGINVWNNGSLTLLNSIVSGNNSNLANPDARQVFVENGSMLNMSATWPNLITDENTDSVPGWLDSLDPALVPGGWLAFTSGAIDAAGAIGSSPVMRDLNGELRHVAVPDIGADEYLDENLVTDADGVPDWKEGPDDFDALSAFAEYNIHGSDPLITDTDGDGMNDGGEVVKGLDPTVAEDNDGDGMLDAWELAQGLDPTFDDSLHDSDGDRIPNVFEFKNGLTDASDVESVPEITFHVNPASGNAVPDDNIFATIWEALDAVSFRDEDEDGEPDPYPIILVHAGVYEETIELSDVPILMLGELGADAGPVQILGHQTGTTVTINTSSVMNGFIISHKPGFTGSGVAFVLDSWRDPIPARMVNCIVRQNTSLLAAGISVSNFDLGMEHCTVTGNTSTWFWPGINVYSGNLSLANCVVSGNIGAPTTTNNKQVDHGGTATVTLSEGAPSFISDTPANPTSGWISEAPGIAPTGFATGKYSRCVDSGRALSTSQVLQDIQGEVRPSGDAPDPGADEFLVPSDADGDGLPDDWEDYYGLNIEDDVNGILDSDGDRVPDRWEYEHGTDPLDPESRVLAHWVVNPALAGTGNNVATIQQAIDNAPELGDTISPHVVIEVRRGVYAEHVVIPANKRVVLLGELGYPETEISGPSPHDPVLKIEGRTFVDGFRISRSGRPMVDERNARGIQITMGSDQGLVALSNLLVHGHCADRGGAISVNSGRIKIKHVTVFGCLSNHYGSGLSVGSGANVEIHNSIFQGLPGDSVVIDKDPDAVISVYDSFIQGGWFGADGSDPELTPRGWIRKGSPVIDAGGVAGCPADIHNDVRTGPADVGADEYVDADDDGLPDWLEDIGVTNPSADNDSDGLSNLVEYESHGTNPLAADSDGDGLSDGDEASALTDSFLSDTDGDGMSDGWENLHGLDPNDAGDAMADSDGDRIPNLWEFNRGTSPVDVMDRPAPNWIVTQETLFSGNKVDSIQQAIENTPANSSDPNYYSIIEVQPGIYPENVVIPADKRITLLGQPGYRVAEIVGLSDSRRVLTIHSLSHVDGFRIARPEKLRGNGFKKSGGIHVAMTDPSHQVVLSNLLIHGHRADSGAGLFLQSGRARLQHSTIHGTAAYLSGNAIQLTEGTAIEVYNSIIHGENGPAPEQIAKANGAEFALYSCFVKGGEFSGNSANPGITPQGWLRKGALAIDSGMTSKPDRDIHGEARNSAADAGTDEFIDSDDDGLPDWLEALGVHSAGGDDDMDGLSNLLEFETYGTDPLQSDTDGDGVEDGEEIAGGTDPLDRDSDGDGLSDGFENLHVTNPLDPDENNNNIPDGGDDSDSDGATNEEEEDAGSNPEEASPVDDATRAFSNLTFTVIPLATLPETGWSDFSIDTISDAGDVSFTEYHHPNGDPHDFSNLIVTPHGVAANRGGYYAVPTQLPDLDPLDQLDGSYTTEVKSRYSPGMGYTPDLSLIVPTLDHDVIAPVRPGDFAGFTISHLVPESAYLYDTVEGGEPISDLVFTSVNMAIAEDGSLFLKATANRTYSWDYTYVSATGLYPNPSPKTITELGKATENYYSWGPEGVSPMVISGTFTLPTPHPTYTGTLLHGAGGMGADAFAIVDEFEDNETVNLTLRARSGTIVDLTSKGIDGNWPLHTSRNGHIVERNPGGGVLYNYKDDTVESLPAHFATSGASYYVNVNDIGDILVSDEGPALDVLSRKVIDPVTEQGVWVKCEITSDRVSGGWHHVDVHALANTMSQAQQLELEGMDPPAYPPAFEDAPIPLLAGTAYRDGKKYPVLLIPITTDLDIDSDNNGSVDSSKEEDAIESDPAYPGKVIATSSVTGQDPMGIPDSESDVNEVRIEVTQLHPEDTITFTYSGSDPMETISGIGSNGDTIYSNAPGALRLWKKHEGGLPASHSDYIVPGHPYQLSELGIVSGEPQIFYIQAIANGPLREEVVITTQVGAYEVKDTVVVSILPVEIRHVDRDDYDAKWNAPAEINAISTKVYAGRLDGDMIEWTMPYYEGSEWEDFEWYALDPSGNRIDGPSGPGINTWAIRDFGRTADGSDSYGNDPQNDKWLKWRPGRHKVMCKVGEVPFLVSDIDIGWRTEEVVVIGQIVPTISHNADKPSGTALTEWSKAIADDLTYGLEPGRRIFNLGYHPTHPLHHTNNELYGKLETVANFFPEKMTEGWMGLWSNGIPGLLPPEIKLLAPGIMVPPALPPASRGPLTHSFGTSPRGSVGTITASQRYWMIQHTLNVNSDFPLLPDKMVLGRPGDPSDINEIRHQEQYRIFHRYQAKFFLSNDGKINGSRYEVVESEAIVGKTKLNLNFDWAENGGIPRGIWEAVGAPEGGHPFLKEAAETNENNENITHAPDGRSVSSFATGRIGEKGRFSSYRLFGKDAPWIFSEIIHEVQSDRQIKLKVRTSITSEWDEATGVVYRAPTAPPTTTGNHPFNNLNIYTRNLPDGYGREIEIMMDGHLAPFVESTSGAWPEPPIPPSLR</sequence>
<dbReference type="PANTHER" id="PTHR37467:SF1">
    <property type="entry name" value="EXPORTED CALCIUM-BINDING GLYCOPROTEIN"/>
    <property type="match status" value="1"/>
</dbReference>
<dbReference type="InterPro" id="IPR053180">
    <property type="entry name" value="Ca-binding_acidic-repeat"/>
</dbReference>
<dbReference type="Gene3D" id="4.10.1080.10">
    <property type="entry name" value="TSP type-3 repeat"/>
    <property type="match status" value="2"/>
</dbReference>
<feature type="region of interest" description="Disordered" evidence="6">
    <location>
        <begin position="1656"/>
        <end position="1686"/>
    </location>
</feature>
<keyword evidence="5" id="KW-0106">Calcium</keyword>
<keyword evidence="8" id="KW-1185">Reference proteome</keyword>
<feature type="compositionally biased region" description="Basic and acidic residues" evidence="6">
    <location>
        <begin position="1660"/>
        <end position="1669"/>
    </location>
</feature>
<feature type="region of interest" description="Disordered" evidence="6">
    <location>
        <begin position="1337"/>
        <end position="1371"/>
    </location>
</feature>
<dbReference type="InterPro" id="IPR012334">
    <property type="entry name" value="Pectin_lyas_fold"/>
</dbReference>
<keyword evidence="4" id="KW-0732">Signal</keyword>
<protein>
    <recommendedName>
        <fullName evidence="2">Probable pectate lyase C</fullName>
    </recommendedName>
</protein>
<evidence type="ECO:0000256" key="5">
    <source>
        <dbReference type="ARBA" id="ARBA00022837"/>
    </source>
</evidence>
<dbReference type="RefSeq" id="WP_184022346.1">
    <property type="nucleotide sequence ID" value="NZ_JACHFD010000038.1"/>
</dbReference>
<feature type="compositionally biased region" description="Acidic residues" evidence="6">
    <location>
        <begin position="1780"/>
        <end position="1797"/>
    </location>
</feature>
<reference evidence="7 8" key="1">
    <citation type="submission" date="2020-08" db="EMBL/GenBank/DDBJ databases">
        <title>Genomic Encyclopedia of Type Strains, Phase IV (KMG-IV): sequencing the most valuable type-strain genomes for metagenomic binning, comparative biology and taxonomic classification.</title>
        <authorList>
            <person name="Goeker M."/>
        </authorList>
    </citation>
    <scope>NUCLEOTIDE SEQUENCE [LARGE SCALE GENOMIC DNA]</scope>
    <source>
        <strain evidence="7 8">YC6886</strain>
    </source>
</reference>
<feature type="compositionally biased region" description="Polar residues" evidence="6">
    <location>
        <begin position="1316"/>
        <end position="1327"/>
    </location>
</feature>
<dbReference type="InterPro" id="IPR006626">
    <property type="entry name" value="PbH1"/>
</dbReference>
<organism evidence="7 8">
    <name type="scientific">Haloferula luteola</name>
    <dbReference type="NCBI Taxonomy" id="595692"/>
    <lineage>
        <taxon>Bacteria</taxon>
        <taxon>Pseudomonadati</taxon>
        <taxon>Verrucomicrobiota</taxon>
        <taxon>Verrucomicrobiia</taxon>
        <taxon>Verrucomicrobiales</taxon>
        <taxon>Verrucomicrobiaceae</taxon>
        <taxon>Haloferula</taxon>
    </lineage>
</organism>
<evidence type="ECO:0000256" key="3">
    <source>
        <dbReference type="ARBA" id="ARBA00022525"/>
    </source>
</evidence>
<gene>
    <name evidence="7" type="ORF">HNR46_004137</name>
</gene>
<dbReference type="InterPro" id="IPR011050">
    <property type="entry name" value="Pectin_lyase_fold/virulence"/>
</dbReference>
<feature type="region of interest" description="Disordered" evidence="6">
    <location>
        <begin position="1312"/>
        <end position="1331"/>
    </location>
</feature>
<evidence type="ECO:0000313" key="7">
    <source>
        <dbReference type="EMBL" id="MBB5353873.1"/>
    </source>
</evidence>
<dbReference type="Gene3D" id="2.160.20.10">
    <property type="entry name" value="Single-stranded right-handed beta-helix, Pectin lyase-like"/>
    <property type="match status" value="3"/>
</dbReference>
<feature type="compositionally biased region" description="Acidic residues" evidence="6">
    <location>
        <begin position="1728"/>
        <end position="1738"/>
    </location>
</feature>
<dbReference type="PROSITE" id="PS00018">
    <property type="entry name" value="EF_HAND_1"/>
    <property type="match status" value="2"/>
</dbReference>
<feature type="region of interest" description="Disordered" evidence="6">
    <location>
        <begin position="1720"/>
        <end position="1807"/>
    </location>
</feature>
<evidence type="ECO:0000256" key="4">
    <source>
        <dbReference type="ARBA" id="ARBA00022729"/>
    </source>
</evidence>
<evidence type="ECO:0000256" key="2">
    <source>
        <dbReference type="ARBA" id="ARBA00016512"/>
    </source>
</evidence>
<comment type="caution">
    <text evidence="7">The sequence shown here is derived from an EMBL/GenBank/DDBJ whole genome shotgun (WGS) entry which is preliminary data.</text>
</comment>
<dbReference type="EMBL" id="JACHFD010000038">
    <property type="protein sequence ID" value="MBB5353873.1"/>
    <property type="molecule type" value="Genomic_DNA"/>
</dbReference>
<dbReference type="GO" id="GO:0005509">
    <property type="term" value="F:calcium ion binding"/>
    <property type="evidence" value="ECO:0007669"/>
    <property type="project" value="InterPro"/>
</dbReference>
<dbReference type="InterPro" id="IPR059100">
    <property type="entry name" value="TSP3_bac"/>
</dbReference>
<name>A0A840V825_9BACT</name>
<feature type="region of interest" description="Disordered" evidence="6">
    <location>
        <begin position="2256"/>
        <end position="2275"/>
    </location>
</feature>
<proteinExistence type="predicted"/>
<evidence type="ECO:0000256" key="1">
    <source>
        <dbReference type="ARBA" id="ARBA00004613"/>
    </source>
</evidence>
<dbReference type="SUPFAM" id="SSF51126">
    <property type="entry name" value="Pectin lyase-like"/>
    <property type="match status" value="4"/>
</dbReference>
<evidence type="ECO:0000256" key="6">
    <source>
        <dbReference type="SAM" id="MobiDB-lite"/>
    </source>
</evidence>